<dbReference type="RefSeq" id="WP_187241648.1">
    <property type="nucleotide sequence ID" value="NZ_BAAAOK010000042.1"/>
</dbReference>
<accession>A0ABR7LJS0</accession>
<dbReference type="InterPro" id="IPR015315">
    <property type="entry name" value="DUF1963"/>
</dbReference>
<dbReference type="Pfam" id="PF09234">
    <property type="entry name" value="DUF1963"/>
    <property type="match status" value="1"/>
</dbReference>
<comment type="caution">
    <text evidence="1">The sequence shown here is derived from an EMBL/GenBank/DDBJ whole genome shotgun (WGS) entry which is preliminary data.</text>
</comment>
<gene>
    <name evidence="1" type="ORF">HKK74_03885</name>
</gene>
<evidence type="ECO:0000313" key="1">
    <source>
        <dbReference type="EMBL" id="MBC6464638.1"/>
    </source>
</evidence>
<dbReference type="Gene3D" id="2.30.320.10">
    <property type="entry name" value="YwqG-like"/>
    <property type="match status" value="1"/>
</dbReference>
<dbReference type="Proteomes" id="UP000805614">
    <property type="component" value="Unassembled WGS sequence"/>
</dbReference>
<name>A0ABR7LJS0_9ACTN</name>
<protein>
    <submittedName>
        <fullName evidence="1">DUF1963 domain-containing protein</fullName>
    </submittedName>
</protein>
<proteinExistence type="predicted"/>
<keyword evidence="2" id="KW-1185">Reference proteome</keyword>
<evidence type="ECO:0000313" key="2">
    <source>
        <dbReference type="Proteomes" id="UP000805614"/>
    </source>
</evidence>
<reference evidence="1 2" key="1">
    <citation type="submission" date="2020-06" db="EMBL/GenBank/DDBJ databases">
        <title>Actinomadura xiongansis sp. nov., isolated from soil of Baiyangdian.</title>
        <authorList>
            <person name="Zhang X."/>
        </authorList>
    </citation>
    <scope>NUCLEOTIDE SEQUENCE [LARGE SCALE GENOMIC DNA]</scope>
    <source>
        <strain evidence="1 2">HBUM206468</strain>
    </source>
</reference>
<sequence>MDYESSLAEIRELCLEHLGERLGPQMAALAKRGVVLKPATDEAPPTGRCQARGAALLEPGTPWPENRVGVPLSPVAVLDTDEFVPWLGDELPSRLGLVNIFSVEPDPQYDGDPRYTETLERYRKWGDRCDTDLDCQIILADPECAVEVPAPPPASTFERRPLHAAPVITLPSVAGEMADPVLKTFDYRAEPEFDEDDWLPPRERFIQEPFREVWYDYCRSRQGFRNEEGWFRPDQAFGWPYIDSWLMEEKEEEYTHLLTLSGDVLWPYGDGFGRVMVPASALSTGEFANVAYETDGLH</sequence>
<dbReference type="EMBL" id="JABVEC010000002">
    <property type="protein sequence ID" value="MBC6464638.1"/>
    <property type="molecule type" value="Genomic_DNA"/>
</dbReference>
<organism evidence="1 2">
    <name type="scientific">Actinomadura alba</name>
    <dbReference type="NCBI Taxonomy" id="406431"/>
    <lineage>
        <taxon>Bacteria</taxon>
        <taxon>Bacillati</taxon>
        <taxon>Actinomycetota</taxon>
        <taxon>Actinomycetes</taxon>
        <taxon>Streptosporangiales</taxon>
        <taxon>Thermomonosporaceae</taxon>
        <taxon>Actinomadura</taxon>
    </lineage>
</organism>